<keyword evidence="8" id="KW-1185">Reference proteome</keyword>
<dbReference type="OrthoDB" id="10261408at2759"/>
<dbReference type="EMBL" id="JAPQKR010000004">
    <property type="protein sequence ID" value="KAJ5219217.1"/>
    <property type="molecule type" value="Genomic_DNA"/>
</dbReference>
<dbReference type="RefSeq" id="XP_058313790.1">
    <property type="nucleotide sequence ID" value="XM_058448379.1"/>
</dbReference>
<organism evidence="7 8">
    <name type="scientific">Penicillium cinerascens</name>
    <dbReference type="NCBI Taxonomy" id="70096"/>
    <lineage>
        <taxon>Eukaryota</taxon>
        <taxon>Fungi</taxon>
        <taxon>Dikarya</taxon>
        <taxon>Ascomycota</taxon>
        <taxon>Pezizomycotina</taxon>
        <taxon>Eurotiomycetes</taxon>
        <taxon>Eurotiomycetidae</taxon>
        <taxon>Eurotiales</taxon>
        <taxon>Aspergillaceae</taxon>
        <taxon>Penicillium</taxon>
    </lineage>
</organism>
<sequence>MKVNKPSRITTACNACRSRKQKCHDYNRPCDWPEQLRRGPAKGYVEALEHRLQVTESVLLRLLSQVSDPELSHIFPEDSLLGDTGTGYAPLARLEKKGVEEWSQFPLDSAENIRKWQRVKEAMDPAVQPLSLKILPQLIGE</sequence>
<evidence type="ECO:0000256" key="5">
    <source>
        <dbReference type="ARBA" id="ARBA00023163"/>
    </source>
</evidence>
<evidence type="ECO:0000256" key="1">
    <source>
        <dbReference type="ARBA" id="ARBA00004123"/>
    </source>
</evidence>
<proteinExistence type="predicted"/>
<keyword evidence="6" id="KW-0539">Nucleus</keyword>
<keyword evidence="2" id="KW-0479">Metal-binding</keyword>
<comment type="subcellular location">
    <subcellularLocation>
        <location evidence="1">Nucleus</location>
    </subcellularLocation>
</comment>
<evidence type="ECO:0000256" key="4">
    <source>
        <dbReference type="ARBA" id="ARBA00023125"/>
    </source>
</evidence>
<reference evidence="7" key="1">
    <citation type="submission" date="2022-12" db="EMBL/GenBank/DDBJ databases">
        <authorList>
            <person name="Petersen C."/>
        </authorList>
    </citation>
    <scope>NUCLEOTIDE SEQUENCE</scope>
    <source>
        <strain evidence="7">IBT 15544</strain>
    </source>
</reference>
<evidence type="ECO:0008006" key="9">
    <source>
        <dbReference type="Google" id="ProtNLM"/>
    </source>
</evidence>
<reference evidence="7" key="2">
    <citation type="journal article" date="2023" name="IMA Fungus">
        <title>Comparative genomic study of the Penicillium genus elucidates a diverse pangenome and 15 lateral gene transfer events.</title>
        <authorList>
            <person name="Petersen C."/>
            <person name="Sorensen T."/>
            <person name="Nielsen M.R."/>
            <person name="Sondergaard T.E."/>
            <person name="Sorensen J.L."/>
            <person name="Fitzpatrick D.A."/>
            <person name="Frisvad J.C."/>
            <person name="Nielsen K.L."/>
        </authorList>
    </citation>
    <scope>NUCLEOTIDE SEQUENCE</scope>
    <source>
        <strain evidence="7">IBT 15544</strain>
    </source>
</reference>
<evidence type="ECO:0000313" key="8">
    <source>
        <dbReference type="Proteomes" id="UP001150904"/>
    </source>
</evidence>
<dbReference type="GO" id="GO:0008270">
    <property type="term" value="F:zinc ion binding"/>
    <property type="evidence" value="ECO:0007669"/>
    <property type="project" value="InterPro"/>
</dbReference>
<keyword evidence="3" id="KW-0805">Transcription regulation</keyword>
<evidence type="ECO:0000256" key="6">
    <source>
        <dbReference type="ARBA" id="ARBA00023242"/>
    </source>
</evidence>
<dbReference type="Proteomes" id="UP001150904">
    <property type="component" value="Unassembled WGS sequence"/>
</dbReference>
<dbReference type="AlphaFoldDB" id="A0A9W9NG13"/>
<accession>A0A9W9NG13</accession>
<gene>
    <name evidence="7" type="ORF">N7498_001316</name>
</gene>
<dbReference type="InterPro" id="IPR001138">
    <property type="entry name" value="Zn2Cys6_DnaBD"/>
</dbReference>
<dbReference type="PANTHER" id="PTHR46910:SF3">
    <property type="entry name" value="HALOTOLERANCE PROTEIN 9-RELATED"/>
    <property type="match status" value="1"/>
</dbReference>
<comment type="caution">
    <text evidence="7">The sequence shown here is derived from an EMBL/GenBank/DDBJ whole genome shotgun (WGS) entry which is preliminary data.</text>
</comment>
<protein>
    <recommendedName>
        <fullName evidence="9">Zn(2)-C6 fungal-type domain-containing protein</fullName>
    </recommendedName>
</protein>
<evidence type="ECO:0000256" key="3">
    <source>
        <dbReference type="ARBA" id="ARBA00023015"/>
    </source>
</evidence>
<keyword evidence="5" id="KW-0804">Transcription</keyword>
<dbReference type="SUPFAM" id="SSF57701">
    <property type="entry name" value="Zn2/Cys6 DNA-binding domain"/>
    <property type="match status" value="1"/>
</dbReference>
<name>A0A9W9NG13_9EURO</name>
<dbReference type="GeneID" id="83175679"/>
<dbReference type="CDD" id="cd00067">
    <property type="entry name" value="GAL4"/>
    <property type="match status" value="1"/>
</dbReference>
<dbReference type="GO" id="GO:0005634">
    <property type="term" value="C:nucleus"/>
    <property type="evidence" value="ECO:0007669"/>
    <property type="project" value="UniProtKB-SubCell"/>
</dbReference>
<keyword evidence="4" id="KW-0238">DNA-binding</keyword>
<dbReference type="InterPro" id="IPR036864">
    <property type="entry name" value="Zn2-C6_fun-type_DNA-bd_sf"/>
</dbReference>
<dbReference type="InterPro" id="IPR050987">
    <property type="entry name" value="AtrR-like"/>
</dbReference>
<dbReference type="PANTHER" id="PTHR46910">
    <property type="entry name" value="TRANSCRIPTION FACTOR PDR1"/>
    <property type="match status" value="1"/>
</dbReference>
<evidence type="ECO:0000313" key="7">
    <source>
        <dbReference type="EMBL" id="KAJ5219217.1"/>
    </source>
</evidence>
<dbReference type="GO" id="GO:0000981">
    <property type="term" value="F:DNA-binding transcription factor activity, RNA polymerase II-specific"/>
    <property type="evidence" value="ECO:0007669"/>
    <property type="project" value="InterPro"/>
</dbReference>
<evidence type="ECO:0000256" key="2">
    <source>
        <dbReference type="ARBA" id="ARBA00022723"/>
    </source>
</evidence>
<dbReference type="GO" id="GO:0003677">
    <property type="term" value="F:DNA binding"/>
    <property type="evidence" value="ECO:0007669"/>
    <property type="project" value="UniProtKB-KW"/>
</dbReference>